<dbReference type="PANTHER" id="PTHR28283">
    <property type="entry name" value="3',5'-CYCLIC-NUCLEOTIDE PHOSPHODIESTERASE 1"/>
    <property type="match status" value="1"/>
</dbReference>
<dbReference type="AlphaFoldDB" id="A0A8K0TP27"/>
<organism evidence="2 3">
    <name type="scientific">Plectosphaerella cucumerina</name>
    <dbReference type="NCBI Taxonomy" id="40658"/>
    <lineage>
        <taxon>Eukaryota</taxon>
        <taxon>Fungi</taxon>
        <taxon>Dikarya</taxon>
        <taxon>Ascomycota</taxon>
        <taxon>Pezizomycotina</taxon>
        <taxon>Sordariomycetes</taxon>
        <taxon>Hypocreomycetidae</taxon>
        <taxon>Glomerellales</taxon>
        <taxon>Plectosphaerellaceae</taxon>
        <taxon>Plectosphaerella</taxon>
    </lineage>
</organism>
<evidence type="ECO:0000313" key="2">
    <source>
        <dbReference type="EMBL" id="KAH7374772.1"/>
    </source>
</evidence>
<dbReference type="OrthoDB" id="258495at2759"/>
<dbReference type="PANTHER" id="PTHR28283:SF1">
    <property type="entry name" value="3',5'-CYCLIC-NUCLEOTIDE PHOSPHODIESTERASE 1"/>
    <property type="match status" value="1"/>
</dbReference>
<feature type="region of interest" description="Disordered" evidence="1">
    <location>
        <begin position="306"/>
        <end position="329"/>
    </location>
</feature>
<accession>A0A8K0TP27</accession>
<sequence length="625" mass="66571">MVGRENGTSTAHRAPALQVIVLGSGGGPLENNTSSFLVRSLAAKWQRGSLVSVDAGVHLAPILKILQETQPPDLASLPLPHVLQDGPFAGLELESPHAIKNAAAINLDLLETFLITHPHLDHISALVVNTSALPGGPRAKKVAGLPMTIEALKNHVFNNVLWPNLSDENQGAGLITYLRLVDGGSPAMGQGHGKGYVEVGLHLCVKAASISHGAPVDVTRPARGSHSSATGTPVRYSSFDASSMTPSHSQTQLHQQQHQYHHHGHGSHPHHPHHALHNSHIASPRSIQQPSPSLVPGHRASSFPLAGFGSSAAAPAPPGTPGQSMPMLGEPQLPLAPVYDSTAYFLRDSKTGSEVLMFGDVEPDRLSPFPRNRGIWEEAAPKIARGDLRAIFIECSYDDSHPDDYMFGHLKPEYIADEMRTLAELVDLCRNPLEATLPDGARDRDAMAATPPSGPMLLQSFRDKKRKRQNSNVPGQLFRRRTGDSGGEAVSPKTCRGRNDSAVSGELDLAAPASAPASAPGPSHTPHLATPTAELTLRDVEARDPTQPADLAAADSILEDEADAAADAMRAPPLDGLRVVIIHIKDTLDGTDQGARILDELREHEAEQPTGVEYIISKPGMSILI</sequence>
<feature type="region of interest" description="Disordered" evidence="1">
    <location>
        <begin position="216"/>
        <end position="277"/>
    </location>
</feature>
<dbReference type="InterPro" id="IPR000396">
    <property type="entry name" value="Pdiesterase2"/>
</dbReference>
<evidence type="ECO:0000256" key="1">
    <source>
        <dbReference type="SAM" id="MobiDB-lite"/>
    </source>
</evidence>
<dbReference type="GO" id="GO:1902660">
    <property type="term" value="P:negative regulation of glucose mediated signaling pathway"/>
    <property type="evidence" value="ECO:0007669"/>
    <property type="project" value="TreeGrafter"/>
</dbReference>
<dbReference type="SUPFAM" id="SSF56281">
    <property type="entry name" value="Metallo-hydrolase/oxidoreductase"/>
    <property type="match status" value="1"/>
</dbReference>
<evidence type="ECO:0000313" key="3">
    <source>
        <dbReference type="Proteomes" id="UP000813385"/>
    </source>
</evidence>
<dbReference type="PRINTS" id="PR00388">
    <property type="entry name" value="PDIESTERASE2"/>
</dbReference>
<feature type="compositionally biased region" description="Basic residues" evidence="1">
    <location>
        <begin position="259"/>
        <end position="277"/>
    </location>
</feature>
<dbReference type="Pfam" id="PF02112">
    <property type="entry name" value="PDEase_II"/>
    <property type="match status" value="2"/>
</dbReference>
<reference evidence="2" key="1">
    <citation type="journal article" date="2021" name="Nat. Commun.">
        <title>Genetic determinants of endophytism in the Arabidopsis root mycobiome.</title>
        <authorList>
            <person name="Mesny F."/>
            <person name="Miyauchi S."/>
            <person name="Thiergart T."/>
            <person name="Pickel B."/>
            <person name="Atanasova L."/>
            <person name="Karlsson M."/>
            <person name="Huettel B."/>
            <person name="Barry K.W."/>
            <person name="Haridas S."/>
            <person name="Chen C."/>
            <person name="Bauer D."/>
            <person name="Andreopoulos W."/>
            <person name="Pangilinan J."/>
            <person name="LaButti K."/>
            <person name="Riley R."/>
            <person name="Lipzen A."/>
            <person name="Clum A."/>
            <person name="Drula E."/>
            <person name="Henrissat B."/>
            <person name="Kohler A."/>
            <person name="Grigoriev I.V."/>
            <person name="Martin F.M."/>
            <person name="Hacquard S."/>
        </authorList>
    </citation>
    <scope>NUCLEOTIDE SEQUENCE</scope>
    <source>
        <strain evidence="2">MPI-CAGE-AT-0016</strain>
    </source>
</reference>
<dbReference type="GO" id="GO:0047555">
    <property type="term" value="F:3',5'-cyclic-GMP phosphodiesterase activity"/>
    <property type="evidence" value="ECO:0007669"/>
    <property type="project" value="TreeGrafter"/>
</dbReference>
<feature type="region of interest" description="Disordered" evidence="1">
    <location>
        <begin position="435"/>
        <end position="501"/>
    </location>
</feature>
<gene>
    <name evidence="2" type="ORF">B0T11DRAFT_3211</name>
</gene>
<dbReference type="InterPro" id="IPR036866">
    <property type="entry name" value="RibonucZ/Hydroxyglut_hydro"/>
</dbReference>
<comment type="caution">
    <text evidence="2">The sequence shown here is derived from an EMBL/GenBank/DDBJ whole genome shotgun (WGS) entry which is preliminary data.</text>
</comment>
<dbReference type="CDD" id="cd07735">
    <property type="entry name" value="class_II_PDE_MBL-fold"/>
    <property type="match status" value="1"/>
</dbReference>
<dbReference type="GO" id="GO:0004115">
    <property type="term" value="F:3',5'-cyclic-AMP phosphodiesterase activity"/>
    <property type="evidence" value="ECO:0007669"/>
    <property type="project" value="InterPro"/>
</dbReference>
<dbReference type="Proteomes" id="UP000813385">
    <property type="component" value="Unassembled WGS sequence"/>
</dbReference>
<dbReference type="GO" id="GO:0006198">
    <property type="term" value="P:cAMP catabolic process"/>
    <property type="evidence" value="ECO:0007669"/>
    <property type="project" value="InterPro"/>
</dbReference>
<feature type="compositionally biased region" description="Low complexity" evidence="1">
    <location>
        <begin position="247"/>
        <end position="258"/>
    </location>
</feature>
<keyword evidence="3" id="KW-1185">Reference proteome</keyword>
<protein>
    <submittedName>
        <fullName evidence="2">3',5'-cyclic-nucleotide phosphodiesterase</fullName>
    </submittedName>
</protein>
<proteinExistence type="predicted"/>
<dbReference type="EMBL" id="JAGPXD010000001">
    <property type="protein sequence ID" value="KAH7374772.1"/>
    <property type="molecule type" value="Genomic_DNA"/>
</dbReference>
<name>A0A8K0TP27_9PEZI</name>